<evidence type="ECO:0000256" key="1">
    <source>
        <dbReference type="SAM" id="Coils"/>
    </source>
</evidence>
<dbReference type="Proteomes" id="UP001056109">
    <property type="component" value="Chromosome"/>
</dbReference>
<dbReference type="InterPro" id="IPR007060">
    <property type="entry name" value="FtsL/DivIC"/>
</dbReference>
<sequence length="237" mass="26945">MVRRPKKRSAASPKSSGVRGSRNHRTKPLSTPPRPGRKTKSTSSPRRTEKQTWRSRFSQEHHIVFEGRKKTHRVSLRLATILMFVLVGVLIIASPLTQYLAQQEEIRQAKSELAAVKERVETLEAEKALWSDPIFIQAQARERLGFVMPGQTLYITKDQHHGDATARLNKRTDEVNRLRREKTPFFVTGWDSIVVAGQVAERANPQNTPVLNDDEAREPTSQDSQTSDQVTTKDETK</sequence>
<name>A0ABY5AG88_9ACTO</name>
<feature type="coiled-coil region" evidence="1">
    <location>
        <begin position="99"/>
        <end position="126"/>
    </location>
</feature>
<dbReference type="Pfam" id="PF04977">
    <property type="entry name" value="DivIC"/>
    <property type="match status" value="1"/>
</dbReference>
<evidence type="ECO:0000256" key="2">
    <source>
        <dbReference type="SAM" id="MobiDB-lite"/>
    </source>
</evidence>
<reference evidence="4" key="1">
    <citation type="submission" date="2022-06" db="EMBL/GenBank/DDBJ databases">
        <title>Complete Genome Sequence of Arcanobacterium pinnipediorum strain DSM 28752 isolated from a harbour seal.</title>
        <authorList>
            <person name="Borowiak M."/>
            <person name="Kreitlow A."/>
            <person name="Alssahen M."/>
            <person name="Malorny B."/>
            <person name="Laemmler C."/>
            <person name="Prenger-Berninghoff E."/>
            <person name="Siebert U."/>
            <person name="Ploetz M."/>
            <person name="Abdulmawjood A."/>
        </authorList>
    </citation>
    <scope>NUCLEOTIDE SEQUENCE</scope>
    <source>
        <strain evidence="4">DSM 28752</strain>
    </source>
</reference>
<feature type="transmembrane region" description="Helical" evidence="3">
    <location>
        <begin position="78"/>
        <end position="101"/>
    </location>
</feature>
<keyword evidence="3" id="KW-0812">Transmembrane</keyword>
<dbReference type="RefSeq" id="WP_252673078.1">
    <property type="nucleotide sequence ID" value="NZ_CP099547.1"/>
</dbReference>
<feature type="region of interest" description="Disordered" evidence="2">
    <location>
        <begin position="1"/>
        <end position="55"/>
    </location>
</feature>
<dbReference type="EMBL" id="CP099547">
    <property type="protein sequence ID" value="USR79204.1"/>
    <property type="molecule type" value="Genomic_DNA"/>
</dbReference>
<keyword evidence="1" id="KW-0175">Coiled coil</keyword>
<accession>A0ABY5AG88</accession>
<evidence type="ECO:0000313" key="5">
    <source>
        <dbReference type="Proteomes" id="UP001056109"/>
    </source>
</evidence>
<evidence type="ECO:0000256" key="3">
    <source>
        <dbReference type="SAM" id="Phobius"/>
    </source>
</evidence>
<feature type="compositionally biased region" description="Polar residues" evidence="2">
    <location>
        <begin position="219"/>
        <end position="230"/>
    </location>
</feature>
<gene>
    <name evidence="4" type="ORF">NG665_07445</name>
</gene>
<keyword evidence="3" id="KW-1133">Transmembrane helix</keyword>
<evidence type="ECO:0000313" key="4">
    <source>
        <dbReference type="EMBL" id="USR79204.1"/>
    </source>
</evidence>
<protein>
    <submittedName>
        <fullName evidence="4">Septum formation initiator family protein</fullName>
    </submittedName>
</protein>
<organism evidence="4 5">
    <name type="scientific">Arcanobacterium pinnipediorum</name>
    <dbReference type="NCBI Taxonomy" id="1503041"/>
    <lineage>
        <taxon>Bacteria</taxon>
        <taxon>Bacillati</taxon>
        <taxon>Actinomycetota</taxon>
        <taxon>Actinomycetes</taxon>
        <taxon>Actinomycetales</taxon>
        <taxon>Actinomycetaceae</taxon>
        <taxon>Arcanobacterium</taxon>
    </lineage>
</organism>
<feature type="compositionally biased region" description="Basic and acidic residues" evidence="2">
    <location>
        <begin position="46"/>
        <end position="55"/>
    </location>
</feature>
<keyword evidence="3" id="KW-0472">Membrane</keyword>
<feature type="region of interest" description="Disordered" evidence="2">
    <location>
        <begin position="200"/>
        <end position="237"/>
    </location>
</feature>
<keyword evidence="5" id="KW-1185">Reference proteome</keyword>
<proteinExistence type="predicted"/>